<dbReference type="OrthoDB" id="9979195at2759"/>
<evidence type="ECO:0000256" key="4">
    <source>
        <dbReference type="ARBA" id="ARBA00022692"/>
    </source>
</evidence>
<dbReference type="PANTHER" id="PTHR13117:SF5">
    <property type="entry name" value="PROTEIN RFT1 HOMOLOG"/>
    <property type="match status" value="1"/>
</dbReference>
<comment type="subcellular location">
    <subcellularLocation>
        <location evidence="1">Endoplasmic reticulum membrane</location>
        <topology evidence="1">Multi-pass membrane protein</topology>
    </subcellularLocation>
</comment>
<feature type="compositionally biased region" description="Low complexity" evidence="10">
    <location>
        <begin position="77"/>
        <end position="88"/>
    </location>
</feature>
<dbReference type="InParanoid" id="A0A067PI89"/>
<proteinExistence type="inferred from homology"/>
<evidence type="ECO:0000256" key="6">
    <source>
        <dbReference type="ARBA" id="ARBA00022989"/>
    </source>
</evidence>
<evidence type="ECO:0000256" key="8">
    <source>
        <dbReference type="ARBA" id="ARBA00044793"/>
    </source>
</evidence>
<evidence type="ECO:0000256" key="5">
    <source>
        <dbReference type="ARBA" id="ARBA00022824"/>
    </source>
</evidence>
<dbReference type="Proteomes" id="UP000027265">
    <property type="component" value="Unassembled WGS sequence"/>
</dbReference>
<reference evidence="13" key="1">
    <citation type="journal article" date="2014" name="Proc. Natl. Acad. Sci. U.S.A.">
        <title>Extensive sampling of basidiomycete genomes demonstrates inadequacy of the white-rot/brown-rot paradigm for wood decay fungi.</title>
        <authorList>
            <person name="Riley R."/>
            <person name="Salamov A.A."/>
            <person name="Brown D.W."/>
            <person name="Nagy L.G."/>
            <person name="Floudas D."/>
            <person name="Held B.W."/>
            <person name="Levasseur A."/>
            <person name="Lombard V."/>
            <person name="Morin E."/>
            <person name="Otillar R."/>
            <person name="Lindquist E.A."/>
            <person name="Sun H."/>
            <person name="LaButti K.M."/>
            <person name="Schmutz J."/>
            <person name="Jabbour D."/>
            <person name="Luo H."/>
            <person name="Baker S.E."/>
            <person name="Pisabarro A.G."/>
            <person name="Walton J.D."/>
            <person name="Blanchette R.A."/>
            <person name="Henrissat B."/>
            <person name="Martin F."/>
            <person name="Cullen D."/>
            <person name="Hibbett D.S."/>
            <person name="Grigoriev I.V."/>
        </authorList>
    </citation>
    <scope>NUCLEOTIDE SEQUENCE [LARGE SCALE GENOMIC DNA]</scope>
    <source>
        <strain evidence="13">MUCL 33604</strain>
    </source>
</reference>
<comment type="pathway">
    <text evidence="2">Protein modification; protein glycosylation.</text>
</comment>
<feature type="transmembrane region" description="Helical" evidence="11">
    <location>
        <begin position="242"/>
        <end position="262"/>
    </location>
</feature>
<feature type="transmembrane region" description="Helical" evidence="11">
    <location>
        <begin position="804"/>
        <end position="827"/>
    </location>
</feature>
<evidence type="ECO:0000313" key="13">
    <source>
        <dbReference type="Proteomes" id="UP000027265"/>
    </source>
</evidence>
<feature type="transmembrane region" description="Helical" evidence="11">
    <location>
        <begin position="847"/>
        <end position="866"/>
    </location>
</feature>
<evidence type="ECO:0000256" key="9">
    <source>
        <dbReference type="ARBA" id="ARBA00045912"/>
    </source>
</evidence>
<name>A0A067PI89_9AGAM</name>
<dbReference type="STRING" id="933084.A0A067PI89"/>
<dbReference type="PANTHER" id="PTHR13117">
    <property type="entry name" value="ENDOPLASMIC RETICULUM MULTISPAN TRANSMEMBRANE PROTEIN-RELATED"/>
    <property type="match status" value="1"/>
</dbReference>
<evidence type="ECO:0000313" key="12">
    <source>
        <dbReference type="EMBL" id="KDQ54484.1"/>
    </source>
</evidence>
<dbReference type="EMBL" id="KL197728">
    <property type="protein sequence ID" value="KDQ54484.1"/>
    <property type="molecule type" value="Genomic_DNA"/>
</dbReference>
<comment type="function">
    <text evidence="9">Intramembrane glycolipid transporter that operates in the biosynthetic pathway of dolichol-linked oligosaccharides, the glycan precursors employed in protein asparagine (N)-glycosylation. The sequential addition of sugars to dolichol pyrophosphate produces dolichol-linked oligosaccharides containing fourteen sugars, including two GlcNAcs, nine mannoses and three glucoses. Once assembled, the oligosaccharide is transferred from the lipid to nascent proteins by oligosaccharyltransferases. The assembly of dolichol-linked oligosaccharides begins on the cytosolic side of the endoplasmic reticulum membrane and finishes in its lumen. RFT1 could mediate the translocation of the cytosolically oriented intermediate DolPP-GlcNAc2Man5, produced by ALG11, into the ER lumen where dolichol-linked oligosaccharides assembly continues. However, the intramembrane lipid transporter activity could not be confirmed in vitro.</text>
</comment>
<feature type="region of interest" description="Disordered" evidence="10">
    <location>
        <begin position="288"/>
        <end position="323"/>
    </location>
</feature>
<feature type="transmembrane region" description="Helical" evidence="11">
    <location>
        <begin position="984"/>
        <end position="1004"/>
    </location>
</feature>
<feature type="transmembrane region" description="Helical" evidence="11">
    <location>
        <begin position="656"/>
        <end position="676"/>
    </location>
</feature>
<dbReference type="AlphaFoldDB" id="A0A067PI89"/>
<dbReference type="HOGENOM" id="CLU_305057_0_0_1"/>
<feature type="region of interest" description="Disordered" evidence="10">
    <location>
        <begin position="54"/>
        <end position="126"/>
    </location>
</feature>
<accession>A0A067PI89</accession>
<keyword evidence="5" id="KW-0256">Endoplasmic reticulum</keyword>
<comment type="similarity">
    <text evidence="3">Belongs to the RFT1 family.</text>
</comment>
<evidence type="ECO:0000256" key="1">
    <source>
        <dbReference type="ARBA" id="ARBA00004477"/>
    </source>
</evidence>
<dbReference type="Pfam" id="PF04506">
    <property type="entry name" value="Rft-1"/>
    <property type="match status" value="1"/>
</dbReference>
<feature type="transmembrane region" description="Helical" evidence="11">
    <location>
        <begin position="408"/>
        <end position="431"/>
    </location>
</feature>
<protein>
    <recommendedName>
        <fullName evidence="8">Man(5)GlcNAc(2)-PP-dolichol translocation protein RFT1</fullName>
    </recommendedName>
</protein>
<evidence type="ECO:0000256" key="10">
    <source>
        <dbReference type="SAM" id="MobiDB-lite"/>
    </source>
</evidence>
<feature type="transmembrane region" description="Helical" evidence="11">
    <location>
        <begin position="187"/>
        <end position="208"/>
    </location>
</feature>
<feature type="transmembrane region" description="Helical" evidence="11">
    <location>
        <begin position="556"/>
        <end position="576"/>
    </location>
</feature>
<sequence>MAPSIFTGGVMSKRKADLQIIAKALDLDETGNRDDLQSRIKRHLEENQGILEDDPRFSGLYTKRRKSVQPPPRHVLSSDSPPMIASSSRIATDAPNVSSGPPSPTLTTSPTRTAQTISPAPPPNSRAAYTSYPASRMGDASFISRILPFSAPSKSLNQVIPQDDAFLRSGADTLLQIRMFLSNAQRLWSLTAVFELLYILFAIVPWQIVRRSLQYSPVTSPGIKIMYPPVTILKDPDFWRVLFHWSLTALLIPSLFGVLISFRPKTHPTPSPPPPPLSVPTPLERFGSKRFGDPTSPHQPSPDPVSLHLPSRTTTKPVSHPPSLPFDPLTASIIRLACQFGYPYPALGSHLHNGTIDVLGLKWRVLSASLGVAFAFAEAIAEAVPVYGRTASGTLCGSRHLSLRFVIVFVRIMDTPVCLCVAYDLLFFYPITASHLLSFNDAMVSQNQGSDTSKLWTASVASASLLMSLQISTRLVTFVVNQAVLRMTSPRAYGTAAIQFELLLGTILFLSREGVRNALLRASPRDKGITGDEKLKSGAEITSKAGTFTATSTTNLAFLPLLIGLPLSLVTCCLYYRHVSLETRNQPHFGTCIVLYGVAALVELASEPFHTRAMAELRTSVRVRAEGLGVVGKAVTSFSILFYDARQPDTSGSWTLLAYAMGQVAYATLVLAVYLAQYGVRGLWVSSSMSEVRGTPERLNTFDPELLRLSLTMTSQSVVKHFLTEGDKVMVSRISPLEDQGGYAVAVNYGSLLARMVFQPIEEAMRLFFSKTLAHSSIPTDSPHSSRVPNTPPLLQACKTLTNLLTIQIGLSAFLITFGSTYVEIALHILLPPRYLSTSAPRVLSAWIWYLPVLAINGGLEAFVSSVASTSDLNRQSWWMTLFSALYVASALLLYSFQLGDASLVFANIVNLSARILYTGNFVSRYFHSHGVGDHWRWSHVTLDWRSVVCLLISRVVMVESAAWLGVNEELETQGRHALFRAPILVHIGLGVVLALVCLGTWWHQSVRVIMLQRVKVE</sequence>
<evidence type="ECO:0000256" key="2">
    <source>
        <dbReference type="ARBA" id="ARBA00004922"/>
    </source>
</evidence>
<dbReference type="GO" id="GO:0006488">
    <property type="term" value="P:dolichol-linked oligosaccharide biosynthetic process"/>
    <property type="evidence" value="ECO:0007669"/>
    <property type="project" value="InterPro"/>
</dbReference>
<evidence type="ECO:0000256" key="3">
    <source>
        <dbReference type="ARBA" id="ARBA00010288"/>
    </source>
</evidence>
<keyword evidence="4 11" id="KW-0812">Transmembrane</keyword>
<evidence type="ECO:0000256" key="11">
    <source>
        <dbReference type="SAM" id="Phobius"/>
    </source>
</evidence>
<gene>
    <name evidence="12" type="ORF">JAAARDRAFT_135495</name>
</gene>
<dbReference type="GO" id="GO:0034203">
    <property type="term" value="P:glycolipid translocation"/>
    <property type="evidence" value="ECO:0007669"/>
    <property type="project" value="TreeGrafter"/>
</dbReference>
<feature type="transmembrane region" description="Helical" evidence="11">
    <location>
        <begin position="878"/>
        <end position="897"/>
    </location>
</feature>
<dbReference type="InterPro" id="IPR007594">
    <property type="entry name" value="RFT1"/>
</dbReference>
<keyword evidence="6 11" id="KW-1133">Transmembrane helix</keyword>
<organism evidence="12 13">
    <name type="scientific">Jaapia argillacea MUCL 33604</name>
    <dbReference type="NCBI Taxonomy" id="933084"/>
    <lineage>
        <taxon>Eukaryota</taxon>
        <taxon>Fungi</taxon>
        <taxon>Dikarya</taxon>
        <taxon>Basidiomycota</taxon>
        <taxon>Agaricomycotina</taxon>
        <taxon>Agaricomycetes</taxon>
        <taxon>Agaricomycetidae</taxon>
        <taxon>Jaapiales</taxon>
        <taxon>Jaapiaceae</taxon>
        <taxon>Jaapia</taxon>
    </lineage>
</organism>
<keyword evidence="7 11" id="KW-0472">Membrane</keyword>
<dbReference type="GO" id="GO:0005789">
    <property type="term" value="C:endoplasmic reticulum membrane"/>
    <property type="evidence" value="ECO:0007669"/>
    <property type="project" value="UniProtKB-SubCell"/>
</dbReference>
<evidence type="ECO:0000256" key="7">
    <source>
        <dbReference type="ARBA" id="ARBA00023136"/>
    </source>
</evidence>
<keyword evidence="13" id="KW-1185">Reference proteome</keyword>